<dbReference type="InterPro" id="IPR011789">
    <property type="entry name" value="CueR"/>
</dbReference>
<dbReference type="PROSITE" id="PS50937">
    <property type="entry name" value="HTH_MERR_2"/>
    <property type="match status" value="1"/>
</dbReference>
<dbReference type="Gene3D" id="1.10.1660.10">
    <property type="match status" value="1"/>
</dbReference>
<proteinExistence type="predicted"/>
<keyword evidence="3" id="KW-0805">Transcription regulation</keyword>
<evidence type="ECO:0000259" key="6">
    <source>
        <dbReference type="PROSITE" id="PS50937"/>
    </source>
</evidence>
<gene>
    <name evidence="7" type="ORF">E9232_005990</name>
</gene>
<keyword evidence="2" id="KW-0963">Cytoplasm</keyword>
<dbReference type="InterPro" id="IPR009061">
    <property type="entry name" value="DNA-bd_dom_put_sf"/>
</dbReference>
<reference evidence="7 8" key="1">
    <citation type="submission" date="2023-07" db="EMBL/GenBank/DDBJ databases">
        <title>Sorghum-associated microbial communities from plants grown in Nebraska, USA.</title>
        <authorList>
            <person name="Schachtman D."/>
        </authorList>
    </citation>
    <scope>NUCLEOTIDE SEQUENCE [LARGE SCALE GENOMIC DNA]</scope>
    <source>
        <strain evidence="7 8">584</strain>
    </source>
</reference>
<dbReference type="Proteomes" id="UP001262410">
    <property type="component" value="Unassembled WGS sequence"/>
</dbReference>
<keyword evidence="8" id="KW-1185">Reference proteome</keyword>
<dbReference type="InterPro" id="IPR047057">
    <property type="entry name" value="MerR_fam"/>
</dbReference>
<comment type="subcellular location">
    <subcellularLocation>
        <location evidence="1">Cytoplasm</location>
    </subcellularLocation>
</comment>
<dbReference type="NCBIfam" id="TIGR02044">
    <property type="entry name" value="CueR"/>
    <property type="match status" value="1"/>
</dbReference>
<dbReference type="PANTHER" id="PTHR30204:SF94">
    <property type="entry name" value="HEAVY METAL-DEPENDENT TRANSCRIPTIONAL REGULATOR HI_0293-RELATED"/>
    <property type="match status" value="1"/>
</dbReference>
<sequence>MNIGEAARRSGLPAKTIRYYEEIGLVHPDRRDNNYRDYGAHALEVLRFLRRSREFGFTIEQCRSLLTLYEDPTRCSSEVKHLASTRIVEIDDKIRELEALRESLGKLVHQCPGDRDPSCPIIDELAGTPLAHAAIAAMR</sequence>
<dbReference type="InterPro" id="IPR000551">
    <property type="entry name" value="MerR-type_HTH_dom"/>
</dbReference>
<dbReference type="EMBL" id="JAVDPW010000012">
    <property type="protein sequence ID" value="MDR6293439.1"/>
    <property type="molecule type" value="Genomic_DNA"/>
</dbReference>
<keyword evidence="5" id="KW-0804">Transcription</keyword>
<organism evidence="7 8">
    <name type="scientific">Inquilinus ginsengisoli</name>
    <dbReference type="NCBI Taxonomy" id="363840"/>
    <lineage>
        <taxon>Bacteria</taxon>
        <taxon>Pseudomonadati</taxon>
        <taxon>Pseudomonadota</taxon>
        <taxon>Alphaproteobacteria</taxon>
        <taxon>Rhodospirillales</taxon>
        <taxon>Rhodospirillaceae</taxon>
        <taxon>Inquilinus</taxon>
    </lineage>
</organism>
<dbReference type="PRINTS" id="PR00040">
    <property type="entry name" value="HTHMERR"/>
</dbReference>
<dbReference type="SUPFAM" id="SSF46955">
    <property type="entry name" value="Putative DNA-binding domain"/>
    <property type="match status" value="1"/>
</dbReference>
<evidence type="ECO:0000256" key="2">
    <source>
        <dbReference type="ARBA" id="ARBA00022490"/>
    </source>
</evidence>
<dbReference type="Pfam" id="PF13411">
    <property type="entry name" value="MerR_1"/>
    <property type="match status" value="1"/>
</dbReference>
<feature type="domain" description="HTH merR-type" evidence="6">
    <location>
        <begin position="1"/>
        <end position="68"/>
    </location>
</feature>
<evidence type="ECO:0000256" key="4">
    <source>
        <dbReference type="ARBA" id="ARBA00023125"/>
    </source>
</evidence>
<dbReference type="SMART" id="SM00422">
    <property type="entry name" value="HTH_MERR"/>
    <property type="match status" value="1"/>
</dbReference>
<evidence type="ECO:0000313" key="8">
    <source>
        <dbReference type="Proteomes" id="UP001262410"/>
    </source>
</evidence>
<keyword evidence="4" id="KW-0238">DNA-binding</keyword>
<dbReference type="RefSeq" id="WP_309800407.1">
    <property type="nucleotide sequence ID" value="NZ_JAVDPW010000012.1"/>
</dbReference>
<comment type="caution">
    <text evidence="7">The sequence shown here is derived from an EMBL/GenBank/DDBJ whole genome shotgun (WGS) entry which is preliminary data.</text>
</comment>
<evidence type="ECO:0000256" key="3">
    <source>
        <dbReference type="ARBA" id="ARBA00023015"/>
    </source>
</evidence>
<protein>
    <submittedName>
        <fullName evidence="7">Cu(I)-responsive transcriptional regulator</fullName>
    </submittedName>
</protein>
<name>A0ABU1JXT9_9PROT</name>
<evidence type="ECO:0000313" key="7">
    <source>
        <dbReference type="EMBL" id="MDR6293439.1"/>
    </source>
</evidence>
<evidence type="ECO:0000256" key="5">
    <source>
        <dbReference type="ARBA" id="ARBA00023163"/>
    </source>
</evidence>
<dbReference type="PANTHER" id="PTHR30204">
    <property type="entry name" value="REDOX-CYCLING DRUG-SENSING TRANSCRIPTIONAL ACTIVATOR SOXR"/>
    <property type="match status" value="1"/>
</dbReference>
<accession>A0ABU1JXT9</accession>
<evidence type="ECO:0000256" key="1">
    <source>
        <dbReference type="ARBA" id="ARBA00004496"/>
    </source>
</evidence>